<accession>A0AA90STX5</accession>
<dbReference type="Pfam" id="PF06305">
    <property type="entry name" value="LapA_dom"/>
    <property type="match status" value="1"/>
</dbReference>
<keyword evidence="2 5" id="KW-0812">Transmembrane</keyword>
<dbReference type="InterPro" id="IPR010445">
    <property type="entry name" value="LapA_dom"/>
</dbReference>
<evidence type="ECO:0000256" key="2">
    <source>
        <dbReference type="ARBA" id="ARBA00022692"/>
    </source>
</evidence>
<evidence type="ECO:0000313" key="7">
    <source>
        <dbReference type="EMBL" id="MDP0589844.1"/>
    </source>
</evidence>
<feature type="domain" description="Lipopolysaccharide assembly protein A" evidence="6">
    <location>
        <begin position="32"/>
        <end position="94"/>
    </location>
</feature>
<name>A0AA90STX5_9GAMM</name>
<reference evidence="7 8" key="1">
    <citation type="journal article" date="2023" name="bioRxiv">
        <title>An intranuclear bacterial parasite of deep-sea mussels expresses apoptosis inhibitors acquired from its host.</title>
        <authorList>
            <person name="Gonzalez Porras M.A."/>
            <person name="Assie A."/>
            <person name="Tietjen M."/>
            <person name="Violette M."/>
            <person name="Kleiner M."/>
            <person name="Gruber-Vodicka H."/>
            <person name="Dubilier N."/>
            <person name="Leisch N."/>
        </authorList>
    </citation>
    <scope>NUCLEOTIDE SEQUENCE [LARGE SCALE GENOMIC DNA]</scope>
    <source>
        <strain evidence="7">IAP13</strain>
    </source>
</reference>
<dbReference type="EMBL" id="JASXSV010000022">
    <property type="protein sequence ID" value="MDP0589844.1"/>
    <property type="molecule type" value="Genomic_DNA"/>
</dbReference>
<evidence type="ECO:0000256" key="1">
    <source>
        <dbReference type="ARBA" id="ARBA00022475"/>
    </source>
</evidence>
<evidence type="ECO:0000256" key="5">
    <source>
        <dbReference type="SAM" id="Phobius"/>
    </source>
</evidence>
<feature type="transmembrane region" description="Helical" evidence="5">
    <location>
        <begin position="43"/>
        <end position="76"/>
    </location>
</feature>
<keyword evidence="8" id="KW-1185">Reference proteome</keyword>
<keyword evidence="3 5" id="KW-1133">Transmembrane helix</keyword>
<dbReference type="AlphaFoldDB" id="A0AA90STX5"/>
<dbReference type="Proteomes" id="UP001178148">
    <property type="component" value="Unassembled WGS sequence"/>
</dbReference>
<comment type="caution">
    <text evidence="7">The sequence shown here is derived from an EMBL/GenBank/DDBJ whole genome shotgun (WGS) entry which is preliminary data.</text>
</comment>
<evidence type="ECO:0000313" key="8">
    <source>
        <dbReference type="Proteomes" id="UP001178148"/>
    </source>
</evidence>
<proteinExistence type="predicted"/>
<organism evidence="7 8">
    <name type="scientific">Candidatus Endonucleibacter bathymodioli</name>
    <dbReference type="NCBI Taxonomy" id="539814"/>
    <lineage>
        <taxon>Bacteria</taxon>
        <taxon>Pseudomonadati</taxon>
        <taxon>Pseudomonadota</taxon>
        <taxon>Gammaproteobacteria</taxon>
        <taxon>Oceanospirillales</taxon>
        <taxon>Endozoicomonadaceae</taxon>
        <taxon>Candidatus Endonucleibacter</taxon>
    </lineage>
</organism>
<protein>
    <submittedName>
        <fullName evidence="7">Lipopolysaccharide assembly protein LapA domain-containing protein</fullName>
    </submittedName>
</protein>
<evidence type="ECO:0000259" key="6">
    <source>
        <dbReference type="Pfam" id="PF06305"/>
    </source>
</evidence>
<evidence type="ECO:0000256" key="4">
    <source>
        <dbReference type="ARBA" id="ARBA00023136"/>
    </source>
</evidence>
<dbReference type="GO" id="GO:0005886">
    <property type="term" value="C:plasma membrane"/>
    <property type="evidence" value="ECO:0007669"/>
    <property type="project" value="InterPro"/>
</dbReference>
<keyword evidence="1" id="KW-1003">Cell membrane</keyword>
<gene>
    <name evidence="7" type="ORF">QS748_11895</name>
</gene>
<evidence type="ECO:0000256" key="3">
    <source>
        <dbReference type="ARBA" id="ARBA00022989"/>
    </source>
</evidence>
<keyword evidence="4 5" id="KW-0472">Membrane</keyword>
<sequence>MTTTLMVWIKRIFVAFLLLLMLILLVNFTASNAGEVQLKLFSWHIISLKISALAISSFVFGGVAGLIVAASSIIRLQLKNSCLKRKIDRRNTKLQKLRSSTLKGLTDV</sequence>